<evidence type="ECO:0000256" key="1">
    <source>
        <dbReference type="ARBA" id="ARBA00010879"/>
    </source>
</evidence>
<evidence type="ECO:0000256" key="2">
    <source>
        <dbReference type="ARBA" id="ARBA00012180"/>
    </source>
</evidence>
<gene>
    <name evidence="4" type="ORF">QTP70_001495</name>
</gene>
<dbReference type="InterPro" id="IPR043128">
    <property type="entry name" value="Rev_trsase/Diguanyl_cyclase"/>
</dbReference>
<reference evidence="4" key="1">
    <citation type="submission" date="2023-06" db="EMBL/GenBank/DDBJ databases">
        <title>Male Hemibagrus guttatus genome.</title>
        <authorList>
            <person name="Bian C."/>
        </authorList>
    </citation>
    <scope>NUCLEOTIDE SEQUENCE</scope>
    <source>
        <strain evidence="4">Male_cb2023</strain>
        <tissue evidence="4">Muscle</tissue>
    </source>
</reference>
<dbReference type="Pfam" id="PF00078">
    <property type="entry name" value="RVT_1"/>
    <property type="match status" value="1"/>
</dbReference>
<name>A0AAE0QD12_9TELE</name>
<dbReference type="EMBL" id="JAUCMX010000017">
    <property type="protein sequence ID" value="KAK3518528.1"/>
    <property type="molecule type" value="Genomic_DNA"/>
</dbReference>
<keyword evidence="5" id="KW-1185">Reference proteome</keyword>
<organism evidence="4 5">
    <name type="scientific">Hemibagrus guttatus</name>
    <dbReference type="NCBI Taxonomy" id="175788"/>
    <lineage>
        <taxon>Eukaryota</taxon>
        <taxon>Metazoa</taxon>
        <taxon>Chordata</taxon>
        <taxon>Craniata</taxon>
        <taxon>Vertebrata</taxon>
        <taxon>Euteleostomi</taxon>
        <taxon>Actinopterygii</taxon>
        <taxon>Neopterygii</taxon>
        <taxon>Teleostei</taxon>
        <taxon>Ostariophysi</taxon>
        <taxon>Siluriformes</taxon>
        <taxon>Bagridae</taxon>
        <taxon>Hemibagrus</taxon>
    </lineage>
</organism>
<evidence type="ECO:0000313" key="4">
    <source>
        <dbReference type="EMBL" id="KAK3518528.1"/>
    </source>
</evidence>
<sequence length="358" mass="41000">MEKYRDGQRELHCVFVDLEKAYDRVPRDELWYCMRKSGVAEKFVRVVQDMYDRSRTVVRCAVGQTEEFNVEVGLHQGSALSPFLFAIVMDQLSEEVRQESPWTMMFADDIVICSESREQVEENLERWRFALERRGMKVSRNESKFEVLFGKLGRHVIWTKEDKDNPSCYQRSVQKPASLMVWGCMSACGMGSLHIWKGTINAEREAATNGDSISLEEYTTSVTSYIGKCIDDVTVSKTITTRSNQKPWMTPEVCALLKSRDSAFRAGDKEALRTERAKLSRAIKETKRTHAQRIHGHFQDSGDSRRMWQGIQAITNYKTTPSACDSDASLPDALNDFYAWFEAQNNVAARKTIPPPDD</sequence>
<dbReference type="AlphaFoldDB" id="A0AAE0QD12"/>
<dbReference type="Gene3D" id="3.30.70.270">
    <property type="match status" value="1"/>
</dbReference>
<dbReference type="PANTHER" id="PTHR47027">
    <property type="entry name" value="REVERSE TRANSCRIPTASE DOMAIN-CONTAINING PROTEIN"/>
    <property type="match status" value="1"/>
</dbReference>
<feature type="domain" description="Reverse transcriptase" evidence="3">
    <location>
        <begin position="1"/>
        <end position="156"/>
    </location>
</feature>
<evidence type="ECO:0000313" key="5">
    <source>
        <dbReference type="Proteomes" id="UP001274896"/>
    </source>
</evidence>
<dbReference type="SUPFAM" id="SSF56672">
    <property type="entry name" value="DNA/RNA polymerases"/>
    <property type="match status" value="1"/>
</dbReference>
<dbReference type="InterPro" id="IPR000477">
    <property type="entry name" value="RT_dom"/>
</dbReference>
<dbReference type="GO" id="GO:0004523">
    <property type="term" value="F:RNA-DNA hybrid ribonuclease activity"/>
    <property type="evidence" value="ECO:0007669"/>
    <property type="project" value="UniProtKB-EC"/>
</dbReference>
<dbReference type="Proteomes" id="UP001274896">
    <property type="component" value="Unassembled WGS sequence"/>
</dbReference>
<comment type="caution">
    <text evidence="4">The sequence shown here is derived from an EMBL/GenBank/DDBJ whole genome shotgun (WGS) entry which is preliminary data.</text>
</comment>
<dbReference type="PROSITE" id="PS50878">
    <property type="entry name" value="RT_POL"/>
    <property type="match status" value="1"/>
</dbReference>
<evidence type="ECO:0000259" key="3">
    <source>
        <dbReference type="PROSITE" id="PS50878"/>
    </source>
</evidence>
<protein>
    <recommendedName>
        <fullName evidence="2">ribonuclease H</fullName>
        <ecNumber evidence="2">3.1.26.4</ecNumber>
    </recommendedName>
</protein>
<proteinExistence type="inferred from homology"/>
<accession>A0AAE0QD12</accession>
<dbReference type="InterPro" id="IPR043502">
    <property type="entry name" value="DNA/RNA_pol_sf"/>
</dbReference>
<dbReference type="EC" id="3.1.26.4" evidence="2"/>
<dbReference type="PANTHER" id="PTHR47027:SF28">
    <property type="entry name" value="ENDONUCLEASE-REVERSE TRANSCRIPTASE"/>
    <property type="match status" value="1"/>
</dbReference>
<comment type="similarity">
    <text evidence="1">Belongs to the beta type-B retroviral polymerase family. HERV class-II K(HML-2) pol subfamily.</text>
</comment>